<dbReference type="PROSITE" id="PS50297">
    <property type="entry name" value="ANK_REP_REGION"/>
    <property type="match status" value="5"/>
</dbReference>
<dbReference type="PROSITE" id="PS50280">
    <property type="entry name" value="SET"/>
    <property type="match status" value="1"/>
</dbReference>
<evidence type="ECO:0000256" key="3">
    <source>
        <dbReference type="ARBA" id="ARBA00022603"/>
    </source>
</evidence>
<feature type="compositionally biased region" description="Basic and acidic residues" evidence="6">
    <location>
        <begin position="41"/>
        <end position="58"/>
    </location>
</feature>
<dbReference type="SUPFAM" id="SSF48403">
    <property type="entry name" value="Ankyrin repeat"/>
    <property type="match status" value="1"/>
</dbReference>
<dbReference type="Proteomes" id="UP000291343">
    <property type="component" value="Unassembled WGS sequence"/>
</dbReference>
<keyword evidence="4" id="KW-0949">S-adenosyl-L-methionine</keyword>
<feature type="region of interest" description="Disordered" evidence="6">
    <location>
        <begin position="1"/>
        <end position="390"/>
    </location>
</feature>
<keyword evidence="2" id="KW-0158">Chromosome</keyword>
<feature type="compositionally biased region" description="Polar residues" evidence="6">
    <location>
        <begin position="380"/>
        <end position="390"/>
    </location>
</feature>
<feature type="repeat" description="ANK" evidence="5">
    <location>
        <begin position="912"/>
        <end position="935"/>
    </location>
</feature>
<dbReference type="Pfam" id="PF21533">
    <property type="entry name" value="EHMT1-2_CRR"/>
    <property type="match status" value="1"/>
</dbReference>
<dbReference type="InterPro" id="IPR043550">
    <property type="entry name" value="EHMT1/EHMT2"/>
</dbReference>
<feature type="repeat" description="ANK" evidence="5">
    <location>
        <begin position="949"/>
        <end position="981"/>
    </location>
</feature>
<proteinExistence type="predicted"/>
<dbReference type="GO" id="GO:0008270">
    <property type="term" value="F:zinc ion binding"/>
    <property type="evidence" value="ECO:0007669"/>
    <property type="project" value="InterPro"/>
</dbReference>
<dbReference type="EMBL" id="QKKF02019433">
    <property type="protein sequence ID" value="RZF40094.1"/>
    <property type="molecule type" value="Genomic_DNA"/>
</dbReference>
<feature type="compositionally biased region" description="Basic and acidic residues" evidence="6">
    <location>
        <begin position="87"/>
        <end position="112"/>
    </location>
</feature>
<organism evidence="9 10">
    <name type="scientific">Laodelphax striatellus</name>
    <name type="common">Small brown planthopper</name>
    <name type="synonym">Delphax striatella</name>
    <dbReference type="NCBI Taxonomy" id="195883"/>
    <lineage>
        <taxon>Eukaryota</taxon>
        <taxon>Metazoa</taxon>
        <taxon>Ecdysozoa</taxon>
        <taxon>Arthropoda</taxon>
        <taxon>Hexapoda</taxon>
        <taxon>Insecta</taxon>
        <taxon>Pterygota</taxon>
        <taxon>Neoptera</taxon>
        <taxon>Paraneoptera</taxon>
        <taxon>Hemiptera</taxon>
        <taxon>Auchenorrhyncha</taxon>
        <taxon>Fulgoroidea</taxon>
        <taxon>Delphacidae</taxon>
        <taxon>Criomorphinae</taxon>
        <taxon>Laodelphax</taxon>
    </lineage>
</organism>
<feature type="region of interest" description="Disordered" evidence="6">
    <location>
        <begin position="486"/>
        <end position="542"/>
    </location>
</feature>
<dbReference type="InParanoid" id="A0A482X2U6"/>
<dbReference type="GO" id="GO:0032259">
    <property type="term" value="P:methylation"/>
    <property type="evidence" value="ECO:0007669"/>
    <property type="project" value="UniProtKB-KW"/>
</dbReference>
<evidence type="ECO:0000256" key="5">
    <source>
        <dbReference type="PROSITE-ProRule" id="PRU00023"/>
    </source>
</evidence>
<gene>
    <name evidence="9" type="ORF">LSTR_LSTR002497</name>
</gene>
<dbReference type="GO" id="GO:0000785">
    <property type="term" value="C:chromatin"/>
    <property type="evidence" value="ECO:0007669"/>
    <property type="project" value="TreeGrafter"/>
</dbReference>
<feature type="compositionally biased region" description="Acidic residues" evidence="6">
    <location>
        <begin position="120"/>
        <end position="134"/>
    </location>
</feature>
<feature type="compositionally biased region" description="Acidic residues" evidence="6">
    <location>
        <begin position="7"/>
        <end position="19"/>
    </location>
</feature>
<keyword evidence="3" id="KW-0489">Methyltransferase</keyword>
<dbReference type="GO" id="GO:0046974">
    <property type="term" value="F:histone H3K9 methyltransferase activity"/>
    <property type="evidence" value="ECO:0007669"/>
    <property type="project" value="TreeGrafter"/>
</dbReference>
<feature type="repeat" description="ANK" evidence="5">
    <location>
        <begin position="982"/>
        <end position="1014"/>
    </location>
</feature>
<feature type="repeat" description="ANK" evidence="5">
    <location>
        <begin position="879"/>
        <end position="911"/>
    </location>
</feature>
<dbReference type="CDD" id="cd20905">
    <property type="entry name" value="EHMT_ZBD"/>
    <property type="match status" value="1"/>
</dbReference>
<feature type="compositionally biased region" description="Basic and acidic residues" evidence="6">
    <location>
        <begin position="492"/>
        <end position="514"/>
    </location>
</feature>
<dbReference type="PRINTS" id="PR01415">
    <property type="entry name" value="ANKYRIN"/>
</dbReference>
<feature type="compositionally biased region" description="Basic and acidic residues" evidence="6">
    <location>
        <begin position="156"/>
        <end position="183"/>
    </location>
</feature>
<evidence type="ECO:0000313" key="9">
    <source>
        <dbReference type="EMBL" id="RZF40094.1"/>
    </source>
</evidence>
<evidence type="ECO:0000256" key="1">
    <source>
        <dbReference type="ARBA" id="ARBA00004286"/>
    </source>
</evidence>
<dbReference type="SMR" id="A0A482X2U6"/>
<dbReference type="InterPro" id="IPR036770">
    <property type="entry name" value="Ankyrin_rpt-contain_sf"/>
</dbReference>
<dbReference type="Pfam" id="PF00856">
    <property type="entry name" value="SET"/>
    <property type="match status" value="1"/>
</dbReference>
<keyword evidence="5" id="KW-0040">ANK repeat</keyword>
<dbReference type="InterPro" id="IPR002110">
    <property type="entry name" value="Ankyrin_rpt"/>
</dbReference>
<feature type="compositionally biased region" description="Polar residues" evidence="6">
    <location>
        <begin position="515"/>
        <end position="526"/>
    </location>
</feature>
<feature type="repeat" description="ANK" evidence="5">
    <location>
        <begin position="1015"/>
        <end position="1047"/>
    </location>
</feature>
<dbReference type="OrthoDB" id="616263at2759"/>
<dbReference type="PANTHER" id="PTHR46307:SF4">
    <property type="entry name" value="G9A, ISOFORM B"/>
    <property type="match status" value="1"/>
</dbReference>
<evidence type="ECO:0008006" key="11">
    <source>
        <dbReference type="Google" id="ProtNLM"/>
    </source>
</evidence>
<dbReference type="InterPro" id="IPR047762">
    <property type="entry name" value="EHMT_CRR"/>
</dbReference>
<dbReference type="STRING" id="195883.A0A482X2U6"/>
<comment type="caution">
    <text evidence="9">The sequence shown here is derived from an EMBL/GenBank/DDBJ whole genome shotgun (WGS) entry which is preliminary data.</text>
</comment>
<dbReference type="Pfam" id="PF05033">
    <property type="entry name" value="Pre-SET"/>
    <property type="match status" value="1"/>
</dbReference>
<evidence type="ECO:0000256" key="6">
    <source>
        <dbReference type="SAM" id="MobiDB-lite"/>
    </source>
</evidence>
<dbReference type="GO" id="GO:0005634">
    <property type="term" value="C:nucleus"/>
    <property type="evidence" value="ECO:0007669"/>
    <property type="project" value="InterPro"/>
</dbReference>
<sequence length="1371" mass="154264">MSRSAFNDEEGDINLDDPGETSVSTINSDADKIDSSLIKKILNEMKSEFTKGTPKEEIVNEEEENDDDDDDDDEEEEDVDDVENEDECHKQEEEEESESMRKNATEEYENVRISDLIDLNNDEIDDENVDDEEEAIKRLNEQISDDETSCNGSEVDSSKIDDAEESIKNNSDEIESEETKVDNDSLESSEVPENSSSSSTKVNNDSLENKNYSSVCSKREECKGSTSGSPSKSSNGKETFSLRPRKTRASITDEDYCEEEESPRGTFVRKRSLRIQSQVKVETDNREESGKRSSRRFSKDFNRESVLQNAIARKEKSFSALNSSEERGQRRSTRTPRQSTIDSKLQPNKSPVKAKNLLKPNTIEPKFKPNQGTTEEKEQTNNIDNLEVNSITNNTDQNNIETDIKPIPVGVFIPTVEFDVRLQTDFSSSINTDLLNKSEVKDEVDGNTAFINNKKPVKGNKRKRQFRGLKYSIRGRHLKSSNRMWTIKRQKKNEIEDSTKAKEDLKDSDKEGVRNETNSNGYISETGSKKGKDTCSDEEKNNVPHCTKRKIEDTKEDFDEKRIKQEAPSPDVADAVNGPDKPEPAMLSNWNGSNGLCLCSSKDKLYASTASLRSELYCQAIDSLDGRLIGCCNMVESGAPRIERASVRVPYQMLCNVHHERLVRHNCCPGCGCFCTQGKFVQCLEGHHYHRDCQATVNNEPVCPHCGTKSAVDVNISLGLHKHPVFLPLQKTPKQVPSAKMTFSQSKTEKEAEKVEAEDDDDDRNPLVPSSALILPSGLKITSDGIPPLEKDKLDTLLHVACTLSHLRPRFTLRNMYQAARTGDAEKMVHILGTGMNPNHQFREWSMGSALHAACHNGHIGVVHLLLQAGAHTDILDRDQNTPLMLAVLAKHNHIVKYLVKAGASVSFKGSEGMTSLHLAAKNGNLEACHYLLSNPNMPRFFIDSVDDGRWTPLVWAAEHCHSDIVRFLLEKRADPLVRDAEQNIALHWAALAGSVEIAESLLNYGSEINSTNTHGDTALHIAARQNAFSCVVLLLARGSKVDMHNRAGLMPLECCLDVESPAYKAIKLNVELRPLSCKSRRPTKILTNDITRGHEVNPVQCINAYDDEGIPQDFVYVTENCFTSNITVDRTITSLQSCKCKETTACTTGCCMCGKISMRCWYDNDGRLLPEFNFADPPMLFECNSACSCNKLTCKNRVVQHGITARFQLFRTKTNKGWGVQTLRLIQKGSYVCEYIGEIISDCEADTREDDSYLFDLDNRDGETYCIDACRYGNIARFINHMCVPNLLPVRVFIDHQDLHFPRIAFFANRDIMANEELGFDYGEKFWIIKYKSFTCTCGAEKCRYSEKTIQQTLENYNRKLQLEESISDL</sequence>
<dbReference type="GO" id="GO:0000122">
    <property type="term" value="P:negative regulation of transcription by RNA polymerase II"/>
    <property type="evidence" value="ECO:0007669"/>
    <property type="project" value="TreeGrafter"/>
</dbReference>
<feature type="compositionally biased region" description="Polar residues" evidence="6">
    <location>
        <begin position="200"/>
        <end position="216"/>
    </location>
</feature>
<feature type="domain" description="Pre-SET" evidence="8">
    <location>
        <begin position="1137"/>
        <end position="1203"/>
    </location>
</feature>
<feature type="region of interest" description="Disordered" evidence="6">
    <location>
        <begin position="554"/>
        <end position="576"/>
    </location>
</feature>
<dbReference type="SMART" id="SM00317">
    <property type="entry name" value="SET"/>
    <property type="match status" value="1"/>
</dbReference>
<dbReference type="InterPro" id="IPR046341">
    <property type="entry name" value="SET_dom_sf"/>
</dbReference>
<dbReference type="CDD" id="cd10543">
    <property type="entry name" value="SET_EHMT"/>
    <property type="match status" value="1"/>
</dbReference>
<feature type="compositionally biased region" description="Acidic residues" evidence="6">
    <location>
        <begin position="59"/>
        <end position="86"/>
    </location>
</feature>
<dbReference type="SMART" id="SM00468">
    <property type="entry name" value="PreSET"/>
    <property type="match status" value="1"/>
</dbReference>
<dbReference type="Gene3D" id="1.25.40.20">
    <property type="entry name" value="Ankyrin repeat-containing domain"/>
    <property type="match status" value="2"/>
</dbReference>
<evidence type="ECO:0000256" key="4">
    <source>
        <dbReference type="ARBA" id="ARBA00022691"/>
    </source>
</evidence>
<dbReference type="InterPro" id="IPR007728">
    <property type="entry name" value="Pre-SET_dom"/>
</dbReference>
<dbReference type="PROSITE" id="PS50088">
    <property type="entry name" value="ANK_REPEAT"/>
    <property type="match status" value="6"/>
</dbReference>
<comment type="subcellular location">
    <subcellularLocation>
        <location evidence="1">Chromosome</location>
    </subcellularLocation>
</comment>
<name>A0A482X2U6_LAOST</name>
<keyword evidence="3" id="KW-0808">Transferase</keyword>
<feature type="compositionally biased region" description="Basic and acidic residues" evidence="6">
    <location>
        <begin position="281"/>
        <end position="303"/>
    </location>
</feature>
<reference evidence="9 10" key="1">
    <citation type="journal article" date="2017" name="Gigascience">
        <title>Genome sequence of the small brown planthopper, Laodelphax striatellus.</title>
        <authorList>
            <person name="Zhu J."/>
            <person name="Jiang F."/>
            <person name="Wang X."/>
            <person name="Yang P."/>
            <person name="Bao Y."/>
            <person name="Zhao W."/>
            <person name="Wang W."/>
            <person name="Lu H."/>
            <person name="Wang Q."/>
            <person name="Cui N."/>
            <person name="Li J."/>
            <person name="Chen X."/>
            <person name="Luo L."/>
            <person name="Yu J."/>
            <person name="Kang L."/>
            <person name="Cui F."/>
        </authorList>
    </citation>
    <scope>NUCLEOTIDE SEQUENCE [LARGE SCALE GENOMIC DNA]</scope>
    <source>
        <strain evidence="9">Lst14</strain>
    </source>
</reference>
<keyword evidence="10" id="KW-1185">Reference proteome</keyword>
<evidence type="ECO:0000259" key="7">
    <source>
        <dbReference type="PROSITE" id="PS50280"/>
    </source>
</evidence>
<dbReference type="Gene3D" id="2.170.270.10">
    <property type="entry name" value="SET domain"/>
    <property type="match status" value="1"/>
</dbReference>
<protein>
    <recommendedName>
        <fullName evidence="11">Histone-lysine N-methyltransferase</fullName>
    </recommendedName>
</protein>
<feature type="compositionally biased region" description="Basic and acidic residues" evidence="6">
    <location>
        <begin position="527"/>
        <end position="542"/>
    </location>
</feature>
<accession>A0A482X2U6</accession>
<feature type="compositionally biased region" description="Low complexity" evidence="6">
    <location>
        <begin position="186"/>
        <end position="199"/>
    </location>
</feature>
<dbReference type="GO" id="GO:0002039">
    <property type="term" value="F:p53 binding"/>
    <property type="evidence" value="ECO:0007669"/>
    <property type="project" value="InterPro"/>
</dbReference>
<dbReference type="FunCoup" id="A0A482X2U6">
    <property type="interactions" value="1662"/>
</dbReference>
<feature type="region of interest" description="Disordered" evidence="6">
    <location>
        <begin position="737"/>
        <end position="769"/>
    </location>
</feature>
<evidence type="ECO:0000313" key="10">
    <source>
        <dbReference type="Proteomes" id="UP000291343"/>
    </source>
</evidence>
<evidence type="ECO:0000256" key="2">
    <source>
        <dbReference type="ARBA" id="ARBA00022454"/>
    </source>
</evidence>
<dbReference type="PANTHER" id="PTHR46307">
    <property type="entry name" value="G9A, ISOFORM B"/>
    <property type="match status" value="1"/>
</dbReference>
<dbReference type="Pfam" id="PF12796">
    <property type="entry name" value="Ank_2"/>
    <property type="match status" value="3"/>
</dbReference>
<evidence type="ECO:0000259" key="8">
    <source>
        <dbReference type="PROSITE" id="PS50867"/>
    </source>
</evidence>
<feature type="compositionally biased region" description="Acidic residues" evidence="6">
    <location>
        <begin position="252"/>
        <end position="261"/>
    </location>
</feature>
<feature type="compositionally biased region" description="Low complexity" evidence="6">
    <location>
        <begin position="224"/>
        <end position="237"/>
    </location>
</feature>
<dbReference type="SUPFAM" id="SSF82199">
    <property type="entry name" value="SET domain"/>
    <property type="match status" value="1"/>
</dbReference>
<dbReference type="InterPro" id="IPR001214">
    <property type="entry name" value="SET_dom"/>
</dbReference>
<feature type="repeat" description="ANK" evidence="5">
    <location>
        <begin position="846"/>
        <end position="878"/>
    </location>
</feature>
<feature type="domain" description="SET" evidence="7">
    <location>
        <begin position="1206"/>
        <end position="1324"/>
    </location>
</feature>
<dbReference type="SMART" id="SM00248">
    <property type="entry name" value="ANK"/>
    <property type="match status" value="7"/>
</dbReference>
<feature type="compositionally biased region" description="Basic and acidic residues" evidence="6">
    <location>
        <begin position="554"/>
        <end position="565"/>
    </location>
</feature>
<dbReference type="PROSITE" id="PS50867">
    <property type="entry name" value="PRE_SET"/>
    <property type="match status" value="1"/>
</dbReference>